<evidence type="ECO:0000256" key="2">
    <source>
        <dbReference type="RuleBase" id="RU367162"/>
    </source>
</evidence>
<dbReference type="OMA" id="IRWDENV"/>
<reference evidence="4 5" key="1">
    <citation type="journal article" date="2015" name="Genome Biol. Evol.">
        <title>Phylogenomic analyses indicate that early fungi evolved digesting cell walls of algal ancestors of land plants.</title>
        <authorList>
            <person name="Chang Y."/>
            <person name="Wang S."/>
            <person name="Sekimoto S."/>
            <person name="Aerts A.L."/>
            <person name="Choi C."/>
            <person name="Clum A."/>
            <person name="LaButti K.M."/>
            <person name="Lindquist E.A."/>
            <person name="Yee Ngan C."/>
            <person name="Ohm R.A."/>
            <person name="Salamov A.A."/>
            <person name="Grigoriev I.V."/>
            <person name="Spatafora J.W."/>
            <person name="Berbee M.L."/>
        </authorList>
    </citation>
    <scope>NUCLEOTIDE SEQUENCE [LARGE SCALE GENOMIC DNA]</scope>
    <source>
        <strain evidence="4 5">NRRL 28638</strain>
    </source>
</reference>
<dbReference type="STRING" id="796925.A0A137P6J5"/>
<proteinExistence type="inferred from homology"/>
<dbReference type="EMBL" id="KQ964497">
    <property type="protein sequence ID" value="KXN70615.1"/>
    <property type="molecule type" value="Genomic_DNA"/>
</dbReference>
<dbReference type="PANTHER" id="PTHR20835:SF0">
    <property type="entry name" value="E3 UBIQUITIN-PROTEIN LIGASE PPP1R11"/>
    <property type="match status" value="1"/>
</dbReference>
<feature type="compositionally biased region" description="Basic and acidic residues" evidence="3">
    <location>
        <begin position="130"/>
        <end position="139"/>
    </location>
</feature>
<dbReference type="GO" id="GO:0005634">
    <property type="term" value="C:nucleus"/>
    <property type="evidence" value="ECO:0007669"/>
    <property type="project" value="UniProtKB-SubCell"/>
</dbReference>
<protein>
    <recommendedName>
        <fullName evidence="2">Type 1 phosphatases regulator</fullName>
    </recommendedName>
</protein>
<feature type="compositionally biased region" description="Basic and acidic residues" evidence="3">
    <location>
        <begin position="56"/>
        <end position="65"/>
    </location>
</feature>
<dbReference type="PANTHER" id="PTHR20835">
    <property type="entry name" value="E3 UBIQUITIN-PROTEIN LIGASE PPP1R11-RELATED"/>
    <property type="match status" value="1"/>
</dbReference>
<comment type="function">
    <text evidence="2">Regulator of type 1 phosphatases which maintains protein phosphatase activity under strict control.</text>
</comment>
<evidence type="ECO:0000313" key="4">
    <source>
        <dbReference type="EMBL" id="KXN70615.1"/>
    </source>
</evidence>
<feature type="compositionally biased region" description="Acidic residues" evidence="3">
    <location>
        <begin position="93"/>
        <end position="104"/>
    </location>
</feature>
<dbReference type="GO" id="GO:0008157">
    <property type="term" value="F:protein phosphatase 1 binding"/>
    <property type="evidence" value="ECO:0007669"/>
    <property type="project" value="TreeGrafter"/>
</dbReference>
<gene>
    <name evidence="4" type="ORF">CONCODRAFT_78743</name>
</gene>
<dbReference type="AlphaFoldDB" id="A0A137P6J5"/>
<feature type="compositionally biased region" description="Polar residues" evidence="3">
    <location>
        <begin position="18"/>
        <end position="42"/>
    </location>
</feature>
<dbReference type="Proteomes" id="UP000070444">
    <property type="component" value="Unassembled WGS sequence"/>
</dbReference>
<feature type="region of interest" description="Disordered" evidence="3">
    <location>
        <begin position="1"/>
        <end position="70"/>
    </location>
</feature>
<evidence type="ECO:0000313" key="5">
    <source>
        <dbReference type="Proteomes" id="UP000070444"/>
    </source>
</evidence>
<dbReference type="InterPro" id="IPR011107">
    <property type="entry name" value="PPI_Ypi1"/>
</dbReference>
<accession>A0A137P6J5</accession>
<feature type="compositionally biased region" description="Polar residues" evidence="3">
    <location>
        <begin position="1"/>
        <end position="11"/>
    </location>
</feature>
<dbReference type="GO" id="GO:0004865">
    <property type="term" value="F:protein serine/threonine phosphatase inhibitor activity"/>
    <property type="evidence" value="ECO:0007669"/>
    <property type="project" value="UniProtKB-UniRule"/>
</dbReference>
<feature type="region of interest" description="Disordered" evidence="3">
    <location>
        <begin position="86"/>
        <end position="139"/>
    </location>
</feature>
<organism evidence="4 5">
    <name type="scientific">Conidiobolus coronatus (strain ATCC 28846 / CBS 209.66 / NRRL 28638)</name>
    <name type="common">Delacroixia coronata</name>
    <dbReference type="NCBI Taxonomy" id="796925"/>
    <lineage>
        <taxon>Eukaryota</taxon>
        <taxon>Fungi</taxon>
        <taxon>Fungi incertae sedis</taxon>
        <taxon>Zoopagomycota</taxon>
        <taxon>Entomophthoromycotina</taxon>
        <taxon>Entomophthoromycetes</taxon>
        <taxon>Entomophthorales</taxon>
        <taxon>Ancylistaceae</taxon>
        <taxon>Conidiobolus</taxon>
    </lineage>
</organism>
<name>A0A137P6J5_CONC2</name>
<comment type="similarity">
    <text evidence="1 2">Belongs to the YPI1 family.</text>
</comment>
<keyword evidence="5" id="KW-1185">Reference proteome</keyword>
<comment type="subcellular location">
    <subcellularLocation>
        <location evidence="2">Nucleus</location>
    </subcellularLocation>
</comment>
<keyword evidence="2" id="KW-0539">Nucleus</keyword>
<dbReference type="OrthoDB" id="307488at2759"/>
<dbReference type="Pfam" id="PF07491">
    <property type="entry name" value="PPI_Ypi1"/>
    <property type="match status" value="1"/>
</dbReference>
<evidence type="ECO:0000256" key="1">
    <source>
        <dbReference type="ARBA" id="ARBA00005605"/>
    </source>
</evidence>
<evidence type="ECO:0000256" key="3">
    <source>
        <dbReference type="SAM" id="MobiDB-lite"/>
    </source>
</evidence>
<sequence>MSQLRNRNYQESARHGSRTLTITENFSEFDNENPNHSDNPSSPVGRIQLTGGPDNSESRRIRWDENVIDNEGMGKKKSKICCIYHKPRPVGESDSDETDSDDSSNEQTYRGRNIGSPNAYERAPKYKKKACNDNCHHSH</sequence>